<protein>
    <recommendedName>
        <fullName evidence="2">BP74 N-terminal domain-containing protein</fullName>
    </recommendedName>
</protein>
<dbReference type="Proteomes" id="UP000578449">
    <property type="component" value="Unassembled WGS sequence"/>
</dbReference>
<reference evidence="3 4" key="1">
    <citation type="submission" date="2020-08" db="EMBL/GenBank/DDBJ databases">
        <title>Genomic Encyclopedia of Type Strains, Phase IV (KMG-IV): sequencing the most valuable type-strain genomes for metagenomic binning, comparative biology and taxonomic classification.</title>
        <authorList>
            <person name="Goeker M."/>
        </authorList>
    </citation>
    <scope>NUCLEOTIDE SEQUENCE [LARGE SCALE GENOMIC DNA]</scope>
    <source>
        <strain evidence="3 4">DSM 45615</strain>
    </source>
</reference>
<dbReference type="PANTHER" id="PTHR35883">
    <property type="entry name" value="CYCLIC AMP-INDUCIBLE PROTEIN BP74-RELATED"/>
    <property type="match status" value="1"/>
</dbReference>
<proteinExistence type="predicted"/>
<feature type="chain" id="PRO_5039248267" description="BP74 N-terminal domain-containing protein" evidence="1">
    <location>
        <begin position="24"/>
        <end position="149"/>
    </location>
</feature>
<organism evidence="3 4">
    <name type="scientific">Thermocatellispora tengchongensis</name>
    <dbReference type="NCBI Taxonomy" id="1073253"/>
    <lineage>
        <taxon>Bacteria</taxon>
        <taxon>Bacillati</taxon>
        <taxon>Actinomycetota</taxon>
        <taxon>Actinomycetes</taxon>
        <taxon>Streptosporangiales</taxon>
        <taxon>Streptosporangiaceae</taxon>
        <taxon>Thermocatellispora</taxon>
    </lineage>
</organism>
<evidence type="ECO:0000256" key="1">
    <source>
        <dbReference type="SAM" id="SignalP"/>
    </source>
</evidence>
<gene>
    <name evidence="3" type="ORF">HNP84_009451</name>
</gene>
<evidence type="ECO:0000313" key="3">
    <source>
        <dbReference type="EMBL" id="MBB5139687.1"/>
    </source>
</evidence>
<dbReference type="Pfam" id="PF23621">
    <property type="entry name" value="BP74_N"/>
    <property type="match status" value="1"/>
</dbReference>
<dbReference type="InterPro" id="IPR056422">
    <property type="entry name" value="BP74_N"/>
</dbReference>
<dbReference type="PANTHER" id="PTHR35883:SF1">
    <property type="entry name" value="CALMODULIN-BINDING PROTEIN CAM-BP15-RELATED"/>
    <property type="match status" value="1"/>
</dbReference>
<feature type="domain" description="BP74 N-terminal" evidence="2">
    <location>
        <begin position="36"/>
        <end position="148"/>
    </location>
</feature>
<keyword evidence="1" id="KW-0732">Signal</keyword>
<evidence type="ECO:0000259" key="2">
    <source>
        <dbReference type="Pfam" id="PF23621"/>
    </source>
</evidence>
<comment type="caution">
    <text evidence="3">The sequence shown here is derived from an EMBL/GenBank/DDBJ whole genome shotgun (WGS) entry which is preliminary data.</text>
</comment>
<keyword evidence="4" id="KW-1185">Reference proteome</keyword>
<feature type="signal peptide" evidence="1">
    <location>
        <begin position="1"/>
        <end position="23"/>
    </location>
</feature>
<dbReference type="RefSeq" id="WP_185056510.1">
    <property type="nucleotide sequence ID" value="NZ_BAABIX010000034.1"/>
</dbReference>
<evidence type="ECO:0000313" key="4">
    <source>
        <dbReference type="Proteomes" id="UP000578449"/>
    </source>
</evidence>
<sequence length="149" mass="16293">MPRIGSRIATLAAVVMLALTAVAAPASAQRSAAAVEAYFEFHYPPAPDRFVVKLTDPAAIQHARDLVSGATEDRPHIVGRIVKRPAPYNRPWSYHLDPGTVQFFDYAIEVCDASIRYVEDHLDEAGGAFLPGLVWCPWGSQLIREVPAP</sequence>
<dbReference type="InterPro" id="IPR053344">
    <property type="entry name" value="cAMP-inducible_BP74-like"/>
</dbReference>
<dbReference type="EMBL" id="JACHGN010000032">
    <property type="protein sequence ID" value="MBB5139687.1"/>
    <property type="molecule type" value="Genomic_DNA"/>
</dbReference>
<name>A0A840PRF8_9ACTN</name>
<accession>A0A840PRF8</accession>
<dbReference type="AlphaFoldDB" id="A0A840PRF8"/>